<evidence type="ECO:0000313" key="1">
    <source>
        <dbReference type="EMBL" id="EDM05091.1"/>
    </source>
</evidence>
<evidence type="ECO:0000313" key="2">
    <source>
        <dbReference type="Proteomes" id="UP000234681"/>
    </source>
</evidence>
<gene>
    <name evidence="1" type="ORF">rCG_35186</name>
</gene>
<name>A6HGD6_RAT</name>
<protein>
    <submittedName>
        <fullName evidence="1">RCG35186</fullName>
    </submittedName>
</protein>
<accession>A6HGD6</accession>
<reference evidence="1 2" key="1">
    <citation type="submission" date="2005-07" db="EMBL/GenBank/DDBJ databases">
        <authorList>
            <person name="Mural R.J."/>
            <person name="Li P.W."/>
            <person name="Adams M.D."/>
            <person name="Amanatides P.G."/>
            <person name="Baden-Tillson H."/>
            <person name="Barnstead M."/>
            <person name="Chin S.H."/>
            <person name="Dew I."/>
            <person name="Evans C.A."/>
            <person name="Ferriera S."/>
            <person name="Flanigan M."/>
            <person name="Fosler C."/>
            <person name="Glodek A."/>
            <person name="Gu Z."/>
            <person name="Holt R.A."/>
            <person name="Jennings D."/>
            <person name="Kraft C.L."/>
            <person name="Lu F."/>
            <person name="Nguyen T."/>
            <person name="Nusskern D.R."/>
            <person name="Pfannkoch C.M."/>
            <person name="Sitter C."/>
            <person name="Sutton G.G."/>
            <person name="Venter J.C."/>
            <person name="Wang Z."/>
            <person name="Woodage T."/>
            <person name="Zheng X.H."/>
            <person name="Zhong F."/>
        </authorList>
    </citation>
    <scope>NUCLEOTIDE SEQUENCE [LARGE SCALE GENOMIC DNA]</scope>
    <source>
        <strain>BN</strain>
        <strain evidence="2">Sprague-Dawley</strain>
    </source>
</reference>
<organism evidence="1 2">
    <name type="scientific">Rattus norvegicus</name>
    <name type="common">Rat</name>
    <dbReference type="NCBI Taxonomy" id="10116"/>
    <lineage>
        <taxon>Eukaryota</taxon>
        <taxon>Metazoa</taxon>
        <taxon>Chordata</taxon>
        <taxon>Craniata</taxon>
        <taxon>Vertebrata</taxon>
        <taxon>Euteleostomi</taxon>
        <taxon>Mammalia</taxon>
        <taxon>Eutheria</taxon>
        <taxon>Euarchontoglires</taxon>
        <taxon>Glires</taxon>
        <taxon>Rodentia</taxon>
        <taxon>Myomorpha</taxon>
        <taxon>Muroidea</taxon>
        <taxon>Muridae</taxon>
        <taxon>Murinae</taxon>
        <taxon>Rattus</taxon>
    </lineage>
</organism>
<sequence>MVFKLYFATQSCVPEVSCRQNMAPIEDWILPDRCPQVWRRCHSCRLRFGSGEAPPGRGTLTVGALQLTPP</sequence>
<dbReference type="AlphaFoldDB" id="A6HGD6"/>
<dbReference type="EMBL" id="CH473948">
    <property type="protein sequence ID" value="EDM05091.1"/>
    <property type="molecule type" value="Genomic_DNA"/>
</dbReference>
<dbReference type="Proteomes" id="UP000234681">
    <property type="component" value="Chromosome 10"/>
</dbReference>
<proteinExistence type="predicted"/>